<keyword evidence="5 9" id="KW-0238">DNA-binding</keyword>
<evidence type="ECO:0000256" key="11">
    <source>
        <dbReference type="SAM" id="MobiDB-lite"/>
    </source>
</evidence>
<keyword evidence="3" id="KW-0217">Developmental protein</keyword>
<feature type="domain" description="Homeobox" evidence="12">
    <location>
        <begin position="368"/>
        <end position="428"/>
    </location>
</feature>
<evidence type="ECO:0000256" key="4">
    <source>
        <dbReference type="ARBA" id="ARBA00023015"/>
    </source>
</evidence>
<name>A0A1A6FUW7_NEOLE</name>
<comment type="similarity">
    <text evidence="2">Belongs to the Abd-B homeobox family.</text>
</comment>
<evidence type="ECO:0000256" key="8">
    <source>
        <dbReference type="ARBA" id="ARBA00023242"/>
    </source>
</evidence>
<dbReference type="GO" id="GO:0009952">
    <property type="term" value="P:anterior/posterior pattern specification"/>
    <property type="evidence" value="ECO:0007669"/>
    <property type="project" value="UniProtKB-ARBA"/>
</dbReference>
<feature type="region of interest" description="Disordered" evidence="11">
    <location>
        <begin position="211"/>
        <end position="233"/>
    </location>
</feature>
<dbReference type="InterPro" id="IPR020479">
    <property type="entry name" value="HD_metazoa"/>
</dbReference>
<evidence type="ECO:0000256" key="3">
    <source>
        <dbReference type="ARBA" id="ARBA00022473"/>
    </source>
</evidence>
<protein>
    <recommendedName>
        <fullName evidence="12">Homeobox domain-containing protein</fullName>
    </recommendedName>
</protein>
<dbReference type="FunFam" id="1.10.10.60:FF:000018">
    <property type="entry name" value="Homeobox A10"/>
    <property type="match status" value="1"/>
</dbReference>
<feature type="region of interest" description="Disordered" evidence="11">
    <location>
        <begin position="108"/>
        <end position="190"/>
    </location>
</feature>
<feature type="compositionally biased region" description="Pro residues" evidence="11">
    <location>
        <begin position="158"/>
        <end position="184"/>
    </location>
</feature>
<sequence length="444" mass="46174">MAHFRSMSKPPGSREPQRDSWPLFASDTKSSTGYLLPSPNYPTTMSCSESPAANSFLVDSLISSARGEAGGGGGSAGGGGGGYYAHSGVYLPPASDLPYGLQSCGLFPALGSKRNEAPSPGGGGGGGSGGLGPGTHGYAPAPLDLWLDAPRSCRMEPPDGPPPPQPQPQQQQPPPPQPPQPPPQATSCSFAQNIKEESSYCLYDSADKCPKGSAAADLAPFPRGPPPDGCTLGASSGVPVPGYFRLSQAYGTAKGFGGGGGGGGGTQQLASPFPAQPPGRGFDPPPALASSSAEAAGKERTLDSTPPPTLVCASGGGGGSQGDEEAHASSSAAEELSPAPSENSKASPEKDSLGNSKGENAANWLTAKSGRKKRCPYTKHQTLELEKEFLFNMYLTRERRLEISRSVHLTDRQVKIWFQNRRMKLKKMNRENRIRELTANFNFS</sequence>
<evidence type="ECO:0000256" key="10">
    <source>
        <dbReference type="RuleBase" id="RU000682"/>
    </source>
</evidence>
<feature type="region of interest" description="Disordered" evidence="11">
    <location>
        <begin position="1"/>
        <end position="37"/>
    </location>
</feature>
<dbReference type="GO" id="GO:0001501">
    <property type="term" value="P:skeletal system development"/>
    <property type="evidence" value="ECO:0007669"/>
    <property type="project" value="UniProtKB-ARBA"/>
</dbReference>
<feature type="region of interest" description="Disordered" evidence="11">
    <location>
        <begin position="64"/>
        <end position="85"/>
    </location>
</feature>
<dbReference type="GO" id="GO:0005634">
    <property type="term" value="C:nucleus"/>
    <property type="evidence" value="ECO:0007669"/>
    <property type="project" value="UniProtKB-SubCell"/>
</dbReference>
<dbReference type="GO" id="GO:0000981">
    <property type="term" value="F:DNA-binding transcription factor activity, RNA polymerase II-specific"/>
    <property type="evidence" value="ECO:0007669"/>
    <property type="project" value="InterPro"/>
</dbReference>
<dbReference type="STRING" id="56216.A0A1A6FUW7"/>
<evidence type="ECO:0000313" key="14">
    <source>
        <dbReference type="Proteomes" id="UP000092124"/>
    </source>
</evidence>
<dbReference type="Proteomes" id="UP000092124">
    <property type="component" value="Unassembled WGS sequence"/>
</dbReference>
<evidence type="ECO:0000256" key="1">
    <source>
        <dbReference type="ARBA" id="ARBA00004123"/>
    </source>
</evidence>
<dbReference type="CDD" id="cd00086">
    <property type="entry name" value="homeodomain"/>
    <property type="match status" value="1"/>
</dbReference>
<keyword evidence="8 9" id="KW-0539">Nucleus</keyword>
<evidence type="ECO:0000256" key="7">
    <source>
        <dbReference type="ARBA" id="ARBA00023163"/>
    </source>
</evidence>
<dbReference type="InterPro" id="IPR017970">
    <property type="entry name" value="Homeobox_CS"/>
</dbReference>
<feature type="compositionally biased region" description="Gly residues" evidence="11">
    <location>
        <begin position="120"/>
        <end position="135"/>
    </location>
</feature>
<gene>
    <name evidence="13" type="ORF">A6R68_11127</name>
</gene>
<evidence type="ECO:0000259" key="12">
    <source>
        <dbReference type="PROSITE" id="PS50071"/>
    </source>
</evidence>
<keyword evidence="7" id="KW-0804">Transcription</keyword>
<proteinExistence type="inferred from homology"/>
<dbReference type="EMBL" id="LZPO01117012">
    <property type="protein sequence ID" value="OBS57748.1"/>
    <property type="molecule type" value="Genomic_DNA"/>
</dbReference>
<dbReference type="SUPFAM" id="SSF46689">
    <property type="entry name" value="Homeodomain-like"/>
    <property type="match status" value="1"/>
</dbReference>
<feature type="compositionally biased region" description="Low complexity" evidence="11">
    <location>
        <begin position="328"/>
        <end position="342"/>
    </location>
</feature>
<feature type="DNA-binding region" description="Homeobox" evidence="9">
    <location>
        <begin position="370"/>
        <end position="429"/>
    </location>
</feature>
<dbReference type="Pfam" id="PF00046">
    <property type="entry name" value="Homeodomain"/>
    <property type="match status" value="1"/>
</dbReference>
<dbReference type="AlphaFoldDB" id="A0A1A6FUW7"/>
<feature type="region of interest" description="Disordered" evidence="11">
    <location>
        <begin position="250"/>
        <end position="373"/>
    </location>
</feature>
<dbReference type="PRINTS" id="PR00024">
    <property type="entry name" value="HOMEOBOX"/>
</dbReference>
<reference evidence="13 14" key="1">
    <citation type="submission" date="2016-06" db="EMBL/GenBank/DDBJ databases">
        <title>The Draft Genome Sequence and Annotation of the Desert Woodrat Neotoma lepida.</title>
        <authorList>
            <person name="Campbell M."/>
            <person name="Oakeson K.F."/>
            <person name="Yandell M."/>
            <person name="Halpert J.R."/>
            <person name="Dearing D."/>
        </authorList>
    </citation>
    <scope>NUCLEOTIDE SEQUENCE [LARGE SCALE GENOMIC DNA]</scope>
    <source>
        <strain evidence="13">417</strain>
        <tissue evidence="13">Liver</tissue>
    </source>
</reference>
<feature type="compositionally biased region" description="Gly residues" evidence="11">
    <location>
        <begin position="68"/>
        <end position="83"/>
    </location>
</feature>
<evidence type="ECO:0000313" key="13">
    <source>
        <dbReference type="EMBL" id="OBS57748.1"/>
    </source>
</evidence>
<dbReference type="PANTHER" id="PTHR45874:SF1">
    <property type="entry name" value="HOMEOBOX PROTEIN HOX-A10"/>
    <property type="match status" value="1"/>
</dbReference>
<dbReference type="Gene3D" id="1.10.10.60">
    <property type="entry name" value="Homeodomain-like"/>
    <property type="match status" value="1"/>
</dbReference>
<keyword evidence="14" id="KW-1185">Reference proteome</keyword>
<accession>A0A1A6FUW7</accession>
<dbReference type="GO" id="GO:0000978">
    <property type="term" value="F:RNA polymerase II cis-regulatory region sequence-specific DNA binding"/>
    <property type="evidence" value="ECO:0007669"/>
    <property type="project" value="TreeGrafter"/>
</dbReference>
<dbReference type="InterPro" id="IPR009057">
    <property type="entry name" value="Homeodomain-like_sf"/>
</dbReference>
<evidence type="ECO:0000256" key="2">
    <source>
        <dbReference type="ARBA" id="ARBA00006317"/>
    </source>
</evidence>
<evidence type="ECO:0000256" key="9">
    <source>
        <dbReference type="PROSITE-ProRule" id="PRU00108"/>
    </source>
</evidence>
<dbReference type="OrthoDB" id="6159439at2759"/>
<comment type="caution">
    <text evidence="13">The sequence shown here is derived from an EMBL/GenBank/DDBJ whole genome shotgun (WGS) entry which is preliminary data.</text>
</comment>
<feature type="compositionally biased region" description="Gly residues" evidence="11">
    <location>
        <begin position="254"/>
        <end position="266"/>
    </location>
</feature>
<dbReference type="InterPro" id="IPR001356">
    <property type="entry name" value="HD"/>
</dbReference>
<dbReference type="PANTHER" id="PTHR45874">
    <property type="entry name" value="HOMEOBOX PROTEIN ABDOMINAL-B"/>
    <property type="match status" value="1"/>
</dbReference>
<comment type="subcellular location">
    <subcellularLocation>
        <location evidence="1 9 10">Nucleus</location>
    </subcellularLocation>
</comment>
<dbReference type="SMART" id="SM00389">
    <property type="entry name" value="HOX"/>
    <property type="match status" value="1"/>
</dbReference>
<evidence type="ECO:0000256" key="6">
    <source>
        <dbReference type="ARBA" id="ARBA00023155"/>
    </source>
</evidence>
<evidence type="ECO:0000256" key="5">
    <source>
        <dbReference type="ARBA" id="ARBA00023125"/>
    </source>
</evidence>
<keyword evidence="6 9" id="KW-0371">Homeobox</keyword>
<dbReference type="PROSITE" id="PS00027">
    <property type="entry name" value="HOMEOBOX_1"/>
    <property type="match status" value="1"/>
</dbReference>
<organism evidence="13 14">
    <name type="scientific">Neotoma lepida</name>
    <name type="common">Desert woodrat</name>
    <dbReference type="NCBI Taxonomy" id="56216"/>
    <lineage>
        <taxon>Eukaryota</taxon>
        <taxon>Metazoa</taxon>
        <taxon>Chordata</taxon>
        <taxon>Craniata</taxon>
        <taxon>Vertebrata</taxon>
        <taxon>Euteleostomi</taxon>
        <taxon>Mammalia</taxon>
        <taxon>Eutheria</taxon>
        <taxon>Euarchontoglires</taxon>
        <taxon>Glires</taxon>
        <taxon>Rodentia</taxon>
        <taxon>Myomorpha</taxon>
        <taxon>Muroidea</taxon>
        <taxon>Cricetidae</taxon>
        <taxon>Neotominae</taxon>
        <taxon>Neotoma</taxon>
    </lineage>
</organism>
<dbReference type="PROSITE" id="PS50071">
    <property type="entry name" value="HOMEOBOX_2"/>
    <property type="match status" value="1"/>
</dbReference>
<keyword evidence="4" id="KW-0805">Transcription regulation</keyword>
<dbReference type="InterPro" id="IPR046333">
    <property type="entry name" value="HXA10/ABDB-like"/>
</dbReference>